<comment type="caution">
    <text evidence="1">The sequence shown here is derived from an EMBL/GenBank/DDBJ whole genome shotgun (WGS) entry which is preliminary data.</text>
</comment>
<sequence length="114" mass="12741">MVTRRHVEKRTARSCSPLCCYDYVAQGAPTTRWIYVAPLAYILASSLRLRRTPGIHLVNNVLCSSFGSNSSLHAANCVQPARNPNQYCQRIDFAKFLGNFNPVLITSHKMASLI</sequence>
<dbReference type="EMBL" id="BPLR01014195">
    <property type="protein sequence ID" value="GIY67060.1"/>
    <property type="molecule type" value="Genomic_DNA"/>
</dbReference>
<dbReference type="AlphaFoldDB" id="A0AAV4V9Y2"/>
<gene>
    <name evidence="1" type="ORF">CEXT_482971</name>
</gene>
<accession>A0AAV4V9Y2</accession>
<organism evidence="1 2">
    <name type="scientific">Caerostris extrusa</name>
    <name type="common">Bark spider</name>
    <name type="synonym">Caerostris bankana</name>
    <dbReference type="NCBI Taxonomy" id="172846"/>
    <lineage>
        <taxon>Eukaryota</taxon>
        <taxon>Metazoa</taxon>
        <taxon>Ecdysozoa</taxon>
        <taxon>Arthropoda</taxon>
        <taxon>Chelicerata</taxon>
        <taxon>Arachnida</taxon>
        <taxon>Araneae</taxon>
        <taxon>Araneomorphae</taxon>
        <taxon>Entelegynae</taxon>
        <taxon>Araneoidea</taxon>
        <taxon>Araneidae</taxon>
        <taxon>Caerostris</taxon>
    </lineage>
</organism>
<proteinExistence type="predicted"/>
<reference evidence="1 2" key="1">
    <citation type="submission" date="2021-06" db="EMBL/GenBank/DDBJ databases">
        <title>Caerostris extrusa draft genome.</title>
        <authorList>
            <person name="Kono N."/>
            <person name="Arakawa K."/>
        </authorList>
    </citation>
    <scope>NUCLEOTIDE SEQUENCE [LARGE SCALE GENOMIC DNA]</scope>
</reference>
<evidence type="ECO:0000313" key="2">
    <source>
        <dbReference type="Proteomes" id="UP001054945"/>
    </source>
</evidence>
<keyword evidence="2" id="KW-1185">Reference proteome</keyword>
<dbReference type="Proteomes" id="UP001054945">
    <property type="component" value="Unassembled WGS sequence"/>
</dbReference>
<protein>
    <submittedName>
        <fullName evidence="1">Uncharacterized protein</fullName>
    </submittedName>
</protein>
<evidence type="ECO:0000313" key="1">
    <source>
        <dbReference type="EMBL" id="GIY67060.1"/>
    </source>
</evidence>
<name>A0AAV4V9Y2_CAEEX</name>